<dbReference type="Pfam" id="PF12804">
    <property type="entry name" value="NTP_transf_3"/>
    <property type="match status" value="1"/>
</dbReference>
<organism evidence="2">
    <name type="scientific">mine drainage metagenome</name>
    <dbReference type="NCBI Taxonomy" id="410659"/>
    <lineage>
        <taxon>unclassified sequences</taxon>
        <taxon>metagenomes</taxon>
        <taxon>ecological metagenomes</taxon>
    </lineage>
</organism>
<protein>
    <recommendedName>
        <fullName evidence="1">MobA-like NTP transferase domain-containing protein</fullName>
    </recommendedName>
</protein>
<dbReference type="EMBL" id="CABQ01000105">
    <property type="protein sequence ID" value="CBI07564.1"/>
    <property type="molecule type" value="Genomic_DNA"/>
</dbReference>
<dbReference type="PANTHER" id="PTHR43777">
    <property type="entry name" value="MOLYBDENUM COFACTOR CYTIDYLYLTRANSFERASE"/>
    <property type="match status" value="1"/>
</dbReference>
<sequence>MLGRSVRLARESGVESVFVVLGAFARSIATAVEPLAAVSLINTRWKTGMASSVKSGVRRVMQDMPEANAVLMIVCDQPYLSTEHLRLLMAEFAAKNAESIVASEYAGDMGIPAVFPRSQFDALLRLEGDQGARSLLRNATCPVCLIPFAGGEVDVDSPEDLQALV</sequence>
<comment type="caution">
    <text evidence="2">The sequence shown here is derived from an EMBL/GenBank/DDBJ whole genome shotgun (WGS) entry which is preliminary data.</text>
</comment>
<dbReference type="SUPFAM" id="SSF53448">
    <property type="entry name" value="Nucleotide-diphospho-sugar transferases"/>
    <property type="match status" value="1"/>
</dbReference>
<feature type="domain" description="MobA-like NTP transferase" evidence="1">
    <location>
        <begin position="1"/>
        <end position="138"/>
    </location>
</feature>
<dbReference type="PANTHER" id="PTHR43777:SF1">
    <property type="entry name" value="MOLYBDENUM COFACTOR CYTIDYLYLTRANSFERASE"/>
    <property type="match status" value="1"/>
</dbReference>
<dbReference type="AlphaFoldDB" id="E6QJZ7"/>
<dbReference type="CDD" id="cd04182">
    <property type="entry name" value="GT_2_like_f"/>
    <property type="match status" value="1"/>
</dbReference>
<accession>E6QJZ7</accession>
<dbReference type="InterPro" id="IPR025877">
    <property type="entry name" value="MobA-like_NTP_Trfase"/>
</dbReference>
<evidence type="ECO:0000313" key="2">
    <source>
        <dbReference type="EMBL" id="CBI07564.1"/>
    </source>
</evidence>
<dbReference type="Gene3D" id="3.90.550.10">
    <property type="entry name" value="Spore Coat Polysaccharide Biosynthesis Protein SpsA, Chain A"/>
    <property type="match status" value="1"/>
</dbReference>
<gene>
    <name evidence="2" type="ORF">CARN6_0914</name>
</gene>
<evidence type="ECO:0000259" key="1">
    <source>
        <dbReference type="Pfam" id="PF12804"/>
    </source>
</evidence>
<proteinExistence type="predicted"/>
<dbReference type="InterPro" id="IPR029044">
    <property type="entry name" value="Nucleotide-diphossugar_trans"/>
</dbReference>
<name>E6QJZ7_9ZZZZ</name>
<reference evidence="2" key="1">
    <citation type="submission" date="2009-10" db="EMBL/GenBank/DDBJ databases">
        <title>Diversity of trophic interactions inside an arsenic-rich microbial ecosystem.</title>
        <authorList>
            <person name="Bertin P.N."/>
            <person name="Heinrich-Salmeron A."/>
            <person name="Pelletier E."/>
            <person name="Goulhen-Chollet F."/>
            <person name="Arsene-Ploetze F."/>
            <person name="Gallien S."/>
            <person name="Calteau A."/>
            <person name="Vallenet D."/>
            <person name="Casiot C."/>
            <person name="Chane-Woon-Ming B."/>
            <person name="Giloteaux L."/>
            <person name="Barakat M."/>
            <person name="Bonnefoy V."/>
            <person name="Bruneel O."/>
            <person name="Chandler M."/>
            <person name="Cleiss J."/>
            <person name="Duran R."/>
            <person name="Elbaz-Poulichet F."/>
            <person name="Fonknechten N."/>
            <person name="Lauga B."/>
            <person name="Mornico D."/>
            <person name="Ortet P."/>
            <person name="Schaeffer C."/>
            <person name="Siguier P."/>
            <person name="Alexander Thil Smith A."/>
            <person name="Van Dorsselaer A."/>
            <person name="Weissenbach J."/>
            <person name="Medigue C."/>
            <person name="Le Paslier D."/>
        </authorList>
    </citation>
    <scope>NUCLEOTIDE SEQUENCE</scope>
</reference>
<dbReference type="GO" id="GO:0016779">
    <property type="term" value="F:nucleotidyltransferase activity"/>
    <property type="evidence" value="ECO:0007669"/>
    <property type="project" value="UniProtKB-ARBA"/>
</dbReference>